<dbReference type="PANTHER" id="PTHR23232">
    <property type="entry name" value="KRAB DOMAIN C2H2 ZINC FINGER"/>
    <property type="match status" value="1"/>
</dbReference>
<dbReference type="InterPro" id="IPR050169">
    <property type="entry name" value="Krueppel_C2H2_ZnF"/>
</dbReference>
<dbReference type="Proteomes" id="UP000050525">
    <property type="component" value="Unassembled WGS sequence"/>
</dbReference>
<gene>
    <name evidence="3" type="ORF">Y1Q_0010438</name>
</gene>
<accession>A0A151NVX7</accession>
<feature type="compositionally biased region" description="Gly residues" evidence="1">
    <location>
        <begin position="37"/>
        <end position="48"/>
    </location>
</feature>
<feature type="domain" description="KRAB" evidence="2">
    <location>
        <begin position="92"/>
        <end position="149"/>
    </location>
</feature>
<feature type="region of interest" description="Disordered" evidence="1">
    <location>
        <begin position="34"/>
        <end position="87"/>
    </location>
</feature>
<sequence>MARSTPGVTERGWNQGDIPKVVTTAASKAAAIEGAGPMLGGPGAGGAGTVRIGEQKPPGEEPITLELQRTSPGRLEERGSLTPEPGQVQIPEVFEAVAVYFMRKEWELVEDEDKVLYRDQMLKNYQDLVSLGKALVVASPWRYANSEVL</sequence>
<dbReference type="GO" id="GO:0006355">
    <property type="term" value="P:regulation of DNA-templated transcription"/>
    <property type="evidence" value="ECO:0007669"/>
    <property type="project" value="InterPro"/>
</dbReference>
<comment type="caution">
    <text evidence="3">The sequence shown here is derived from an EMBL/GenBank/DDBJ whole genome shotgun (WGS) entry which is preliminary data.</text>
</comment>
<dbReference type="Gene3D" id="6.10.140.140">
    <property type="match status" value="1"/>
</dbReference>
<evidence type="ECO:0000259" key="2">
    <source>
        <dbReference type="PROSITE" id="PS50805"/>
    </source>
</evidence>
<dbReference type="InterPro" id="IPR001909">
    <property type="entry name" value="KRAB"/>
</dbReference>
<dbReference type="STRING" id="8496.A0A151NVX7"/>
<dbReference type="EMBL" id="AKHW03001716">
    <property type="protein sequence ID" value="KYO41061.1"/>
    <property type="molecule type" value="Genomic_DNA"/>
</dbReference>
<protein>
    <recommendedName>
        <fullName evidence="2">KRAB domain-containing protein</fullName>
    </recommendedName>
</protein>
<evidence type="ECO:0000256" key="1">
    <source>
        <dbReference type="SAM" id="MobiDB-lite"/>
    </source>
</evidence>
<dbReference type="SUPFAM" id="SSF109640">
    <property type="entry name" value="KRAB domain (Kruppel-associated box)"/>
    <property type="match status" value="1"/>
</dbReference>
<evidence type="ECO:0000313" key="3">
    <source>
        <dbReference type="EMBL" id="KYO41061.1"/>
    </source>
</evidence>
<dbReference type="SMART" id="SM00349">
    <property type="entry name" value="KRAB"/>
    <property type="match status" value="1"/>
</dbReference>
<dbReference type="AlphaFoldDB" id="A0A151NVX7"/>
<reference evidence="3 4" key="1">
    <citation type="journal article" date="2012" name="Genome Biol.">
        <title>Sequencing three crocodilian genomes to illuminate the evolution of archosaurs and amniotes.</title>
        <authorList>
            <person name="St John J.A."/>
            <person name="Braun E.L."/>
            <person name="Isberg S.R."/>
            <person name="Miles L.G."/>
            <person name="Chong A.Y."/>
            <person name="Gongora J."/>
            <person name="Dalzell P."/>
            <person name="Moran C."/>
            <person name="Bed'hom B."/>
            <person name="Abzhanov A."/>
            <person name="Burgess S.C."/>
            <person name="Cooksey A.M."/>
            <person name="Castoe T.A."/>
            <person name="Crawford N.G."/>
            <person name="Densmore L.D."/>
            <person name="Drew J.C."/>
            <person name="Edwards S.V."/>
            <person name="Faircloth B.C."/>
            <person name="Fujita M.K."/>
            <person name="Greenwold M.J."/>
            <person name="Hoffmann F.G."/>
            <person name="Howard J.M."/>
            <person name="Iguchi T."/>
            <person name="Janes D.E."/>
            <person name="Khan S.Y."/>
            <person name="Kohno S."/>
            <person name="de Koning A.J."/>
            <person name="Lance S.L."/>
            <person name="McCarthy F.M."/>
            <person name="McCormack J.E."/>
            <person name="Merchant M.E."/>
            <person name="Peterson D.G."/>
            <person name="Pollock D.D."/>
            <person name="Pourmand N."/>
            <person name="Raney B.J."/>
            <person name="Roessler K.A."/>
            <person name="Sanford J.R."/>
            <person name="Sawyer R.H."/>
            <person name="Schmidt C.J."/>
            <person name="Triplett E.W."/>
            <person name="Tuberville T.D."/>
            <person name="Venegas-Anaya M."/>
            <person name="Howard J.T."/>
            <person name="Jarvis E.D."/>
            <person name="Guillette L.J.Jr."/>
            <person name="Glenn T.C."/>
            <person name="Green R.E."/>
            <person name="Ray D.A."/>
        </authorList>
    </citation>
    <scope>NUCLEOTIDE SEQUENCE [LARGE SCALE GENOMIC DNA]</scope>
    <source>
        <strain evidence="3">KSC_2009_1</strain>
    </source>
</reference>
<organism evidence="3 4">
    <name type="scientific">Alligator mississippiensis</name>
    <name type="common">American alligator</name>
    <dbReference type="NCBI Taxonomy" id="8496"/>
    <lineage>
        <taxon>Eukaryota</taxon>
        <taxon>Metazoa</taxon>
        <taxon>Chordata</taxon>
        <taxon>Craniata</taxon>
        <taxon>Vertebrata</taxon>
        <taxon>Euteleostomi</taxon>
        <taxon>Archelosauria</taxon>
        <taxon>Archosauria</taxon>
        <taxon>Crocodylia</taxon>
        <taxon>Alligatoridae</taxon>
        <taxon>Alligatorinae</taxon>
        <taxon>Alligator</taxon>
    </lineage>
</organism>
<name>A0A151NVX7_ALLMI</name>
<dbReference type="Pfam" id="PF01352">
    <property type="entry name" value="KRAB"/>
    <property type="match status" value="1"/>
</dbReference>
<dbReference type="InterPro" id="IPR036051">
    <property type="entry name" value="KRAB_dom_sf"/>
</dbReference>
<keyword evidence="4" id="KW-1185">Reference proteome</keyword>
<proteinExistence type="predicted"/>
<evidence type="ECO:0000313" key="4">
    <source>
        <dbReference type="Proteomes" id="UP000050525"/>
    </source>
</evidence>
<dbReference type="PROSITE" id="PS50805">
    <property type="entry name" value="KRAB"/>
    <property type="match status" value="1"/>
</dbReference>
<dbReference type="PANTHER" id="PTHR23232:SF142">
    <property type="entry name" value="GASTRULA ZINC FINGER PROTEIN XLCGF57.1-LIKE-RELATED"/>
    <property type="match status" value="1"/>
</dbReference>
<dbReference type="CDD" id="cd07765">
    <property type="entry name" value="KRAB_A-box"/>
    <property type="match status" value="1"/>
</dbReference>